<organism evidence="1 2">
    <name type="scientific">Podospora didyma</name>
    <dbReference type="NCBI Taxonomy" id="330526"/>
    <lineage>
        <taxon>Eukaryota</taxon>
        <taxon>Fungi</taxon>
        <taxon>Dikarya</taxon>
        <taxon>Ascomycota</taxon>
        <taxon>Pezizomycotina</taxon>
        <taxon>Sordariomycetes</taxon>
        <taxon>Sordariomycetidae</taxon>
        <taxon>Sordariales</taxon>
        <taxon>Podosporaceae</taxon>
        <taxon>Podospora</taxon>
    </lineage>
</organism>
<keyword evidence="2" id="KW-1185">Reference proteome</keyword>
<evidence type="ECO:0000313" key="1">
    <source>
        <dbReference type="EMBL" id="KAK3387581.1"/>
    </source>
</evidence>
<evidence type="ECO:0000313" key="2">
    <source>
        <dbReference type="Proteomes" id="UP001285441"/>
    </source>
</evidence>
<reference evidence="1" key="1">
    <citation type="journal article" date="2023" name="Mol. Phylogenet. Evol.">
        <title>Genome-scale phylogeny and comparative genomics of the fungal order Sordariales.</title>
        <authorList>
            <person name="Hensen N."/>
            <person name="Bonometti L."/>
            <person name="Westerberg I."/>
            <person name="Brannstrom I.O."/>
            <person name="Guillou S."/>
            <person name="Cros-Aarteil S."/>
            <person name="Calhoun S."/>
            <person name="Haridas S."/>
            <person name="Kuo A."/>
            <person name="Mondo S."/>
            <person name="Pangilinan J."/>
            <person name="Riley R."/>
            <person name="LaButti K."/>
            <person name="Andreopoulos B."/>
            <person name="Lipzen A."/>
            <person name="Chen C."/>
            <person name="Yan M."/>
            <person name="Daum C."/>
            <person name="Ng V."/>
            <person name="Clum A."/>
            <person name="Steindorff A."/>
            <person name="Ohm R.A."/>
            <person name="Martin F."/>
            <person name="Silar P."/>
            <person name="Natvig D.O."/>
            <person name="Lalanne C."/>
            <person name="Gautier V."/>
            <person name="Ament-Velasquez S.L."/>
            <person name="Kruys A."/>
            <person name="Hutchinson M.I."/>
            <person name="Powell A.J."/>
            <person name="Barry K."/>
            <person name="Miller A.N."/>
            <person name="Grigoriev I.V."/>
            <person name="Debuchy R."/>
            <person name="Gladieux P."/>
            <person name="Hiltunen Thoren M."/>
            <person name="Johannesson H."/>
        </authorList>
    </citation>
    <scope>NUCLEOTIDE SEQUENCE</scope>
    <source>
        <strain evidence="1">CBS 232.78</strain>
    </source>
</reference>
<sequence length="190" mass="21357">METLHRIENELMSLDKYQLGESEYITVITYSSDINSGAVALFKAYFSSGPDRVVTRLDLQALHITLHDDDNDSCLFDEALVATVPQMLAYLHLRYRLIDYVPLTPIFSFEPPLSSRSTKDEGLASIRRGIKLLRPPKGVSHVGNAVTTAVLFSRESHWGSGTVVLGLMVDQWTGTDQEVDMTWKARVHEM</sequence>
<dbReference type="EMBL" id="JAULSW010000003">
    <property type="protein sequence ID" value="KAK3387581.1"/>
    <property type="molecule type" value="Genomic_DNA"/>
</dbReference>
<protein>
    <submittedName>
        <fullName evidence="1">Uncharacterized protein</fullName>
    </submittedName>
</protein>
<accession>A0AAE0NTS2</accession>
<reference evidence="1" key="2">
    <citation type="submission" date="2023-06" db="EMBL/GenBank/DDBJ databases">
        <authorList>
            <consortium name="Lawrence Berkeley National Laboratory"/>
            <person name="Haridas S."/>
            <person name="Hensen N."/>
            <person name="Bonometti L."/>
            <person name="Westerberg I."/>
            <person name="Brannstrom I.O."/>
            <person name="Guillou S."/>
            <person name="Cros-Aarteil S."/>
            <person name="Calhoun S."/>
            <person name="Kuo A."/>
            <person name="Mondo S."/>
            <person name="Pangilinan J."/>
            <person name="Riley R."/>
            <person name="LaButti K."/>
            <person name="Andreopoulos B."/>
            <person name="Lipzen A."/>
            <person name="Chen C."/>
            <person name="Yanf M."/>
            <person name="Daum C."/>
            <person name="Ng V."/>
            <person name="Clum A."/>
            <person name="Steindorff A."/>
            <person name="Ohm R."/>
            <person name="Martin F."/>
            <person name="Silar P."/>
            <person name="Natvig D."/>
            <person name="Lalanne C."/>
            <person name="Gautier V."/>
            <person name="Ament-velasquez S.L."/>
            <person name="Kruys A."/>
            <person name="Hutchinson M.I."/>
            <person name="Powell A.J."/>
            <person name="Barry K."/>
            <person name="Miller A.N."/>
            <person name="Grigoriev I.V."/>
            <person name="Debuchy R."/>
            <person name="Gladieux P."/>
            <person name="Thoren M.H."/>
            <person name="Johannesson H."/>
        </authorList>
    </citation>
    <scope>NUCLEOTIDE SEQUENCE</scope>
    <source>
        <strain evidence="1">CBS 232.78</strain>
    </source>
</reference>
<gene>
    <name evidence="1" type="ORF">B0H63DRAFT_559071</name>
</gene>
<proteinExistence type="predicted"/>
<dbReference type="AlphaFoldDB" id="A0AAE0NTS2"/>
<name>A0AAE0NTS2_9PEZI</name>
<comment type="caution">
    <text evidence="1">The sequence shown here is derived from an EMBL/GenBank/DDBJ whole genome shotgun (WGS) entry which is preliminary data.</text>
</comment>
<dbReference type="Proteomes" id="UP001285441">
    <property type="component" value="Unassembled WGS sequence"/>
</dbReference>